<dbReference type="Proteomes" id="UP000789375">
    <property type="component" value="Unassembled WGS sequence"/>
</dbReference>
<evidence type="ECO:0000313" key="2">
    <source>
        <dbReference type="Proteomes" id="UP000789375"/>
    </source>
</evidence>
<feature type="non-terminal residue" evidence="1">
    <location>
        <position position="1"/>
    </location>
</feature>
<name>A0A9N9DWQ8_FUNMO</name>
<gene>
    <name evidence="1" type="ORF">FMOSSE_LOCUS11429</name>
</gene>
<evidence type="ECO:0000313" key="1">
    <source>
        <dbReference type="EMBL" id="CAG8650065.1"/>
    </source>
</evidence>
<dbReference type="AlphaFoldDB" id="A0A9N9DWQ8"/>
<reference evidence="1" key="1">
    <citation type="submission" date="2021-06" db="EMBL/GenBank/DDBJ databases">
        <authorList>
            <person name="Kallberg Y."/>
            <person name="Tangrot J."/>
            <person name="Rosling A."/>
        </authorList>
    </citation>
    <scope>NUCLEOTIDE SEQUENCE</scope>
    <source>
        <strain evidence="1">87-6 pot B 2015</strain>
    </source>
</reference>
<protein>
    <submittedName>
        <fullName evidence="1">13927_t:CDS:1</fullName>
    </submittedName>
</protein>
<keyword evidence="2" id="KW-1185">Reference proteome</keyword>
<organism evidence="1 2">
    <name type="scientific">Funneliformis mosseae</name>
    <name type="common">Endomycorrhizal fungus</name>
    <name type="synonym">Glomus mosseae</name>
    <dbReference type="NCBI Taxonomy" id="27381"/>
    <lineage>
        <taxon>Eukaryota</taxon>
        <taxon>Fungi</taxon>
        <taxon>Fungi incertae sedis</taxon>
        <taxon>Mucoromycota</taxon>
        <taxon>Glomeromycotina</taxon>
        <taxon>Glomeromycetes</taxon>
        <taxon>Glomerales</taxon>
        <taxon>Glomeraceae</taxon>
        <taxon>Funneliformis</taxon>
    </lineage>
</organism>
<comment type="caution">
    <text evidence="1">The sequence shown here is derived from an EMBL/GenBank/DDBJ whole genome shotgun (WGS) entry which is preliminary data.</text>
</comment>
<dbReference type="EMBL" id="CAJVPP010004446">
    <property type="protein sequence ID" value="CAG8650065.1"/>
    <property type="molecule type" value="Genomic_DNA"/>
</dbReference>
<sequence>ITLRQESDHLDASDNYAISDTKLEKSSSKSENLKFQIQAFLPVFQPDLKKFQTMNIDLLLAEIDAMLVEI</sequence>
<proteinExistence type="predicted"/>
<accession>A0A9N9DWQ8</accession>